<evidence type="ECO:0000256" key="5">
    <source>
        <dbReference type="ARBA" id="ARBA00022989"/>
    </source>
</evidence>
<organism evidence="10 11">
    <name type="scientific">Phormidesmis priestleyi Ana</name>
    <dbReference type="NCBI Taxonomy" id="1666911"/>
    <lineage>
        <taxon>Bacteria</taxon>
        <taxon>Bacillati</taxon>
        <taxon>Cyanobacteriota</taxon>
        <taxon>Cyanophyceae</taxon>
        <taxon>Leptolyngbyales</taxon>
        <taxon>Leptolyngbyaceae</taxon>
        <taxon>Phormidesmis</taxon>
    </lineage>
</organism>
<feature type="transmembrane region" description="Helical" evidence="8">
    <location>
        <begin position="34"/>
        <end position="52"/>
    </location>
</feature>
<keyword evidence="2" id="KW-0813">Transport</keyword>
<evidence type="ECO:0000256" key="3">
    <source>
        <dbReference type="ARBA" id="ARBA00022449"/>
    </source>
</evidence>
<keyword evidence="7 8" id="KW-0472">Membrane</keyword>
<comment type="subcellular location">
    <subcellularLocation>
        <location evidence="1">Cell membrane</location>
        <topology evidence="1">Multi-pass membrane protein</topology>
    </subcellularLocation>
</comment>
<feature type="domain" description="Cation/H+ exchanger transmembrane" evidence="9">
    <location>
        <begin position="25"/>
        <end position="406"/>
    </location>
</feature>
<feature type="transmembrane region" description="Helical" evidence="8">
    <location>
        <begin position="96"/>
        <end position="119"/>
    </location>
</feature>
<dbReference type="EMBL" id="LJZR01000006">
    <property type="protein sequence ID" value="KPQ36506.1"/>
    <property type="molecule type" value="Genomic_DNA"/>
</dbReference>
<evidence type="ECO:0000259" key="9">
    <source>
        <dbReference type="Pfam" id="PF00999"/>
    </source>
</evidence>
<dbReference type="PATRIC" id="fig|1666911.3.peg.5230"/>
<keyword evidence="5 8" id="KW-1133">Transmembrane helix</keyword>
<feature type="transmembrane region" description="Helical" evidence="8">
    <location>
        <begin position="6"/>
        <end position="22"/>
    </location>
</feature>
<keyword evidence="6" id="KW-0406">Ion transport</keyword>
<feature type="transmembrane region" description="Helical" evidence="8">
    <location>
        <begin position="201"/>
        <end position="224"/>
    </location>
</feature>
<keyword evidence="3" id="KW-0050">Antiport</keyword>
<dbReference type="PANTHER" id="PTHR32507">
    <property type="entry name" value="NA(+)/H(+) ANTIPORTER 1"/>
    <property type="match status" value="1"/>
</dbReference>
<dbReference type="GO" id="GO:1902600">
    <property type="term" value="P:proton transmembrane transport"/>
    <property type="evidence" value="ECO:0007669"/>
    <property type="project" value="InterPro"/>
</dbReference>
<proteinExistence type="predicted"/>
<keyword evidence="4 8" id="KW-0812">Transmembrane</keyword>
<feature type="transmembrane region" description="Helical" evidence="8">
    <location>
        <begin position="381"/>
        <end position="407"/>
    </location>
</feature>
<dbReference type="GO" id="GO:0015297">
    <property type="term" value="F:antiporter activity"/>
    <property type="evidence" value="ECO:0007669"/>
    <property type="project" value="UniProtKB-KW"/>
</dbReference>
<accession>A0A0N8KNG9</accession>
<evidence type="ECO:0000256" key="6">
    <source>
        <dbReference type="ARBA" id="ARBA00023065"/>
    </source>
</evidence>
<feature type="transmembrane region" description="Helical" evidence="8">
    <location>
        <begin position="320"/>
        <end position="339"/>
    </location>
</feature>
<reference evidence="10 11" key="1">
    <citation type="submission" date="2015-09" db="EMBL/GenBank/DDBJ databases">
        <title>Identification and resolution of microdiversity through metagenomic sequencing of parallel consortia.</title>
        <authorList>
            <person name="Nelson W.C."/>
            <person name="Romine M.F."/>
            <person name="Lindemann S.R."/>
        </authorList>
    </citation>
    <scope>NUCLEOTIDE SEQUENCE [LARGE SCALE GENOMIC DNA]</scope>
    <source>
        <strain evidence="10">Ana</strain>
    </source>
</reference>
<sequence>MDPKIILYIFFGLALLGFTWLPTLKGARFINIPLLYFFLAALLFGTVASLPTLNPVSNDLHTEVTEYITELIVILSLAGAGLSIDRSFRIRTWMATLRLLCIAMPICIAAAAGLGIWLFGLPLADAILLGACLAPTDPVMAHSVQVGPPNKGGEDPARFSLTTEAGLNDGLAFPFVYLALGVAEHNGQLGSWLVNWTAYDLIYRVTMGTVVGIAIGWLLAHYVFRISDEAEREDTREGLFVMAAIFLAYGVAEAMHGYGFLAVFVAAAAQRQNVDKYNEYYQKPYQFATQLERIMAGLLFIALGGLVATTDLNLLNWQNFEFAILFIFLARPVSGLLSLARMKLSKLEKGAIAFLGIRGFGSFYYLAYAQNNGSFAEMNQLWSIVTITVLISLFVHGNTATMAMRWIDHRQSRKAQRRQHIDPSPPS</sequence>
<evidence type="ECO:0000256" key="8">
    <source>
        <dbReference type="SAM" id="Phobius"/>
    </source>
</evidence>
<feature type="transmembrane region" description="Helical" evidence="8">
    <location>
        <begin position="294"/>
        <end position="314"/>
    </location>
</feature>
<feature type="transmembrane region" description="Helical" evidence="8">
    <location>
        <begin position="64"/>
        <end position="84"/>
    </location>
</feature>
<evidence type="ECO:0000313" key="10">
    <source>
        <dbReference type="EMBL" id="KPQ36506.1"/>
    </source>
</evidence>
<dbReference type="Proteomes" id="UP000050465">
    <property type="component" value="Unassembled WGS sequence"/>
</dbReference>
<dbReference type="GO" id="GO:0005886">
    <property type="term" value="C:plasma membrane"/>
    <property type="evidence" value="ECO:0007669"/>
    <property type="project" value="UniProtKB-SubCell"/>
</dbReference>
<gene>
    <name evidence="10" type="ORF">HLUCCA11_06480</name>
</gene>
<evidence type="ECO:0000256" key="4">
    <source>
        <dbReference type="ARBA" id="ARBA00022692"/>
    </source>
</evidence>
<dbReference type="Pfam" id="PF00999">
    <property type="entry name" value="Na_H_Exchanger"/>
    <property type="match status" value="1"/>
</dbReference>
<protein>
    <submittedName>
        <fullName evidence="10">Sodium/proton antiporter, CPA1 family</fullName>
    </submittedName>
</protein>
<dbReference type="STRING" id="1666911.HLUCCA11_06480"/>
<comment type="caution">
    <text evidence="10">The sequence shown here is derived from an EMBL/GenBank/DDBJ whole genome shotgun (WGS) entry which is preliminary data.</text>
</comment>
<feature type="transmembrane region" description="Helical" evidence="8">
    <location>
        <begin position="351"/>
        <end position="369"/>
    </location>
</feature>
<evidence type="ECO:0000256" key="2">
    <source>
        <dbReference type="ARBA" id="ARBA00022448"/>
    </source>
</evidence>
<name>A0A0N8KNG9_9CYAN</name>
<dbReference type="AlphaFoldDB" id="A0A0N8KNG9"/>
<evidence type="ECO:0000256" key="7">
    <source>
        <dbReference type="ARBA" id="ARBA00023136"/>
    </source>
</evidence>
<evidence type="ECO:0000313" key="11">
    <source>
        <dbReference type="Proteomes" id="UP000050465"/>
    </source>
</evidence>
<evidence type="ECO:0000256" key="1">
    <source>
        <dbReference type="ARBA" id="ARBA00004651"/>
    </source>
</evidence>
<dbReference type="PANTHER" id="PTHR32507:SF8">
    <property type="entry name" value="CNH1P"/>
    <property type="match status" value="1"/>
</dbReference>
<dbReference type="InterPro" id="IPR006153">
    <property type="entry name" value="Cation/H_exchanger_TM"/>
</dbReference>